<evidence type="ECO:0000313" key="6">
    <source>
        <dbReference type="Proteomes" id="UP000743107"/>
    </source>
</evidence>
<dbReference type="Pfam" id="PF05014">
    <property type="entry name" value="Nuc_deoxyrib_tr"/>
    <property type="match status" value="1"/>
</dbReference>
<dbReference type="EMBL" id="WENB01000001">
    <property type="protein sequence ID" value="KAF0415169.1"/>
    <property type="molecule type" value="Genomic_DNA"/>
</dbReference>
<gene>
    <name evidence="1" type="ORF">GBO79_02285</name>
    <name evidence="2" type="ORF">ITQ90_07130</name>
    <name evidence="3" type="ORF">ITQ97_00730</name>
    <name evidence="4" type="ORF">PWB86_08670</name>
</gene>
<dbReference type="SUPFAM" id="SSF52309">
    <property type="entry name" value="N-(deoxy)ribosyltransferase-like"/>
    <property type="match status" value="1"/>
</dbReference>
<dbReference type="InterPro" id="IPR007710">
    <property type="entry name" value="Nucleoside_deoxyribTrfase"/>
</dbReference>
<dbReference type="Proteomes" id="UP001214131">
    <property type="component" value="Chromosome"/>
</dbReference>
<reference evidence="4 7" key="5">
    <citation type="submission" date="2023-02" db="EMBL/GenBank/DDBJ databases">
        <title>Comparative genomics and fermentation flavor characterization of five lactic acid bacteria reveal flavor biosynthesis metabolic pathways in fermented muskmelon puree.</title>
        <authorList>
            <person name="Yuan L."/>
            <person name="Li M."/>
            <person name="Xu X."/>
            <person name="Lao F."/>
            <person name="Wu J."/>
        </authorList>
    </citation>
    <scope>NUCLEOTIDE SEQUENCE [LARGE SCALE GENOMIC DNA]</scope>
    <source>
        <strain evidence="4 7">Ca-4</strain>
    </source>
</reference>
<name>A0A0R2HA21_PEDPE</name>
<reference evidence="5" key="3">
    <citation type="submission" date="2020-03" db="EMBL/GenBank/DDBJ databases">
        <title>SpeciesPrimer: A bioinformatics pipeline dedicated to the design of qPCR primers for the quantification of bacterial species.</title>
        <authorList>
            <person name="Dreier M."/>
            <person name="Berthoud H."/>
            <person name="Shani N."/>
            <person name="Wechsler D."/>
            <person name="Junier P."/>
        </authorList>
    </citation>
    <scope>NUCLEOTIDE SEQUENCE [LARGE SCALE GENOMIC DNA]</scope>
    <source>
        <strain evidence="5">FAM13073</strain>
    </source>
</reference>
<dbReference type="EMBL" id="JADOFP010000005">
    <property type="protein sequence ID" value="MBF7115251.1"/>
    <property type="molecule type" value="Genomic_DNA"/>
</dbReference>
<dbReference type="Proteomes" id="UP001194632">
    <property type="component" value="Unassembled WGS sequence"/>
</dbReference>
<accession>A0A8G1E643</accession>
<dbReference type="Gene3D" id="3.40.50.450">
    <property type="match status" value="1"/>
</dbReference>
<dbReference type="AlphaFoldDB" id="A0A0R2HA21"/>
<protein>
    <submittedName>
        <fullName evidence="3">Nucleoside 2-deoxyribosyltransferase</fullName>
    </submittedName>
</protein>
<evidence type="ECO:0000313" key="2">
    <source>
        <dbReference type="EMBL" id="MBF7115251.1"/>
    </source>
</evidence>
<evidence type="ECO:0000313" key="7">
    <source>
        <dbReference type="Proteomes" id="UP001214131"/>
    </source>
</evidence>
<keyword evidence="5" id="KW-1185">Reference proteome</keyword>
<evidence type="ECO:0000313" key="3">
    <source>
        <dbReference type="EMBL" id="MBF7126363.1"/>
    </source>
</evidence>
<organism evidence="3 6">
    <name type="scientific">Pediococcus pentosaceus</name>
    <dbReference type="NCBI Taxonomy" id="1255"/>
    <lineage>
        <taxon>Bacteria</taxon>
        <taxon>Bacillati</taxon>
        <taxon>Bacillota</taxon>
        <taxon>Bacilli</taxon>
        <taxon>Lactobacillales</taxon>
        <taxon>Lactobacillaceae</taxon>
        <taxon>Pediococcus</taxon>
    </lineage>
</organism>
<evidence type="ECO:0000313" key="1">
    <source>
        <dbReference type="EMBL" id="KAF0415169.1"/>
    </source>
</evidence>
<proteinExistence type="predicted"/>
<reference evidence="1" key="2">
    <citation type="submission" date="2019-12" db="EMBL/GenBank/DDBJ databases">
        <title>SpeciesPrimer: A bioinformatics pipeline dedicated to the design of qPCR primers for the quantification of bacterial species.</title>
        <authorList>
            <person name="Dreier M."/>
            <person name="Berthoud H."/>
            <person name="Shani N."/>
            <person name="Wechsler D."/>
            <person name="Junier P."/>
        </authorList>
    </citation>
    <scope>NUCLEOTIDE SEQUENCE</scope>
    <source>
        <strain evidence="1">FAM13073</strain>
    </source>
</reference>
<dbReference type="Proteomes" id="UP000472573">
    <property type="component" value="Unassembled WGS sequence"/>
</dbReference>
<dbReference type="RefSeq" id="WP_002833201.1">
    <property type="nucleotide sequence ID" value="NZ_BEWQ01000003.1"/>
</dbReference>
<dbReference type="EMBL" id="JADOFV010000001">
    <property type="protein sequence ID" value="MBF7126363.1"/>
    <property type="molecule type" value="Genomic_DNA"/>
</dbReference>
<dbReference type="Proteomes" id="UP000743107">
    <property type="component" value="Unassembled WGS sequence"/>
</dbReference>
<evidence type="ECO:0000313" key="4">
    <source>
        <dbReference type="EMBL" id="WEA57246.1"/>
    </source>
</evidence>
<accession>A0A0R2HA21</accession>
<dbReference type="EMBL" id="CP118739">
    <property type="protein sequence ID" value="WEA57246.1"/>
    <property type="molecule type" value="Genomic_DNA"/>
</dbReference>
<evidence type="ECO:0000313" key="5">
    <source>
        <dbReference type="Proteomes" id="UP000472573"/>
    </source>
</evidence>
<reference evidence="3" key="4">
    <citation type="submission" date="2020-11" db="EMBL/GenBank/DDBJ databases">
        <title>Antibiotic susceptibility profiles of Pediococcus pentosaceus from various origins and their implications for the safety assessment of strains with food-technology applications.</title>
        <authorList>
            <person name="Shani N."/>
            <person name="Oberhaensli S."/>
            <person name="Arias E."/>
        </authorList>
    </citation>
    <scope>NUCLEOTIDE SEQUENCE</scope>
    <source>
        <strain evidence="3">FAM 19164</strain>
        <strain evidence="2">FAM 24207</strain>
    </source>
</reference>
<dbReference type="GeneID" id="33062926"/>
<sequence length="156" mass="17744">MGNSVYLAGPFFSDLQIERVRKVEELLKKNSTIDSKRIFVPMDNQYDTKEFGSFEWQVGVFETDVRQLRKADIVVAILDYTKNGEEIISDPGTVFEIGTAFEHGNPVALVQFDDSDKINLMLARSHTAFFNGESIKDLATYDFNLLKPVYSDLTVF</sequence>
<reference evidence="1" key="1">
    <citation type="submission" date="2019-10" db="EMBL/GenBank/DDBJ databases">
        <authorList>
            <person name="Irmler S."/>
            <person name="Berthoud H."/>
            <person name="Roetschi A."/>
            <person name="Arias E."/>
            <person name="Shani N."/>
            <person name="Wuethrich D."/>
            <person name="Bruggmann R."/>
        </authorList>
    </citation>
    <scope>NUCLEOTIDE SEQUENCE</scope>
    <source>
        <strain evidence="1">FAM13073</strain>
    </source>
</reference>